<comment type="caution">
    <text evidence="3">The sequence shown here is derived from an EMBL/GenBank/DDBJ whole genome shotgun (WGS) entry which is preliminary data.</text>
</comment>
<dbReference type="InterPro" id="IPR010400">
    <property type="entry name" value="PITH_dom"/>
</dbReference>
<dbReference type="PROSITE" id="PS51532">
    <property type="entry name" value="PITH"/>
    <property type="match status" value="1"/>
</dbReference>
<dbReference type="PANTHER" id="PTHR12175">
    <property type="entry name" value="AD039 HT014 THIOREDOXIN FAMILY TRP26"/>
    <property type="match status" value="1"/>
</dbReference>
<dbReference type="GO" id="GO:0060255">
    <property type="term" value="P:regulation of macromolecule metabolic process"/>
    <property type="evidence" value="ECO:0007669"/>
    <property type="project" value="UniProtKB-ARBA"/>
</dbReference>
<accession>A0AA38IAC8</accession>
<gene>
    <name evidence="3" type="ORF">Zmor_013272</name>
</gene>
<feature type="domain" description="PITH" evidence="2">
    <location>
        <begin position="15"/>
        <end position="187"/>
    </location>
</feature>
<dbReference type="InterPro" id="IPR045099">
    <property type="entry name" value="PITH1-like"/>
</dbReference>
<dbReference type="Gene3D" id="2.60.120.470">
    <property type="entry name" value="PITH domain"/>
    <property type="match status" value="1"/>
</dbReference>
<sequence length="206" mass="23427">MAPHGRCCEGDHQHRDTPEMGIEYSLYTKINKDNLECLNEAVEGSGKTVFKPWEERMNFDLFVDSDADEELLFNIPFTGNVKLKGIIIIGEDSDTHPSKIRMFKNRPSMTFDDVGATADQEFQLHVDNQGTLEYATKIVTFNSVHHLTLHFPSNFGAETTRIYYIGLRGEYSEAHHHGVTICTYEARPNVSDHKNPLEDTVGHQIQ</sequence>
<dbReference type="GO" id="GO:0045654">
    <property type="term" value="P:positive regulation of megakaryocyte differentiation"/>
    <property type="evidence" value="ECO:0007669"/>
    <property type="project" value="UniProtKB-ARBA"/>
</dbReference>
<reference evidence="3" key="1">
    <citation type="journal article" date="2023" name="G3 (Bethesda)">
        <title>Whole genome assemblies of Zophobas morio and Tenebrio molitor.</title>
        <authorList>
            <person name="Kaur S."/>
            <person name="Stinson S.A."/>
            <person name="diCenzo G.C."/>
        </authorList>
    </citation>
    <scope>NUCLEOTIDE SEQUENCE</scope>
    <source>
        <strain evidence="3">QUZm001</strain>
    </source>
</reference>
<dbReference type="EMBL" id="JALNTZ010000004">
    <property type="protein sequence ID" value="KAJ3654058.1"/>
    <property type="molecule type" value="Genomic_DNA"/>
</dbReference>
<name>A0AA38IAC8_9CUCU</name>
<dbReference type="Proteomes" id="UP001168821">
    <property type="component" value="Unassembled WGS sequence"/>
</dbReference>
<evidence type="ECO:0000313" key="4">
    <source>
        <dbReference type="Proteomes" id="UP001168821"/>
    </source>
</evidence>
<comment type="similarity">
    <text evidence="1">Belongs to the PITHD1 family.</text>
</comment>
<keyword evidence="4" id="KW-1185">Reference proteome</keyword>
<evidence type="ECO:0000256" key="1">
    <source>
        <dbReference type="ARBA" id="ARBA00025788"/>
    </source>
</evidence>
<dbReference type="FunFam" id="2.60.120.470:FF:000002">
    <property type="entry name" value="PITH domain-containing protein 1"/>
    <property type="match status" value="1"/>
</dbReference>
<dbReference type="PANTHER" id="PTHR12175:SF1">
    <property type="entry name" value="PITH DOMAIN-CONTAINING PROTEIN 1"/>
    <property type="match status" value="1"/>
</dbReference>
<dbReference type="SUPFAM" id="SSF49785">
    <property type="entry name" value="Galactose-binding domain-like"/>
    <property type="match status" value="1"/>
</dbReference>
<dbReference type="GO" id="GO:0005634">
    <property type="term" value="C:nucleus"/>
    <property type="evidence" value="ECO:0007669"/>
    <property type="project" value="TreeGrafter"/>
</dbReference>
<dbReference type="InterPro" id="IPR037047">
    <property type="entry name" value="PITH_dom_sf"/>
</dbReference>
<dbReference type="InterPro" id="IPR008979">
    <property type="entry name" value="Galactose-bd-like_sf"/>
</dbReference>
<evidence type="ECO:0000313" key="3">
    <source>
        <dbReference type="EMBL" id="KAJ3654058.1"/>
    </source>
</evidence>
<dbReference type="AlphaFoldDB" id="A0AA38IAC8"/>
<dbReference type="GO" id="GO:0080090">
    <property type="term" value="P:regulation of primary metabolic process"/>
    <property type="evidence" value="ECO:0007669"/>
    <property type="project" value="UniProtKB-ARBA"/>
</dbReference>
<dbReference type="Pfam" id="PF06201">
    <property type="entry name" value="PITH"/>
    <property type="match status" value="1"/>
</dbReference>
<evidence type="ECO:0000259" key="2">
    <source>
        <dbReference type="PROSITE" id="PS51532"/>
    </source>
</evidence>
<organism evidence="3 4">
    <name type="scientific">Zophobas morio</name>
    <dbReference type="NCBI Taxonomy" id="2755281"/>
    <lineage>
        <taxon>Eukaryota</taxon>
        <taxon>Metazoa</taxon>
        <taxon>Ecdysozoa</taxon>
        <taxon>Arthropoda</taxon>
        <taxon>Hexapoda</taxon>
        <taxon>Insecta</taxon>
        <taxon>Pterygota</taxon>
        <taxon>Neoptera</taxon>
        <taxon>Endopterygota</taxon>
        <taxon>Coleoptera</taxon>
        <taxon>Polyphaga</taxon>
        <taxon>Cucujiformia</taxon>
        <taxon>Tenebrionidae</taxon>
        <taxon>Zophobas</taxon>
    </lineage>
</organism>
<dbReference type="GO" id="GO:0005737">
    <property type="term" value="C:cytoplasm"/>
    <property type="evidence" value="ECO:0007669"/>
    <property type="project" value="UniProtKB-ARBA"/>
</dbReference>
<proteinExistence type="inferred from homology"/>
<protein>
    <recommendedName>
        <fullName evidence="2">PITH domain-containing protein</fullName>
    </recommendedName>
</protein>